<keyword evidence="4" id="KW-0812">Transmembrane</keyword>
<protein>
    <submittedName>
        <fullName evidence="14">OLC1v1008257C1</fullName>
    </submittedName>
</protein>
<dbReference type="FunFam" id="1.10.630.10:FF:000043">
    <property type="entry name" value="Cytochrome P450 99A2"/>
    <property type="match status" value="1"/>
</dbReference>
<dbReference type="Gene3D" id="1.10.630.10">
    <property type="entry name" value="Cytochrome P450"/>
    <property type="match status" value="1"/>
</dbReference>
<comment type="subcellular location">
    <subcellularLocation>
        <location evidence="1">Membrane</location>
    </subcellularLocation>
</comment>
<comment type="similarity">
    <text evidence="2 12">Belongs to the cytochrome P450 family.</text>
</comment>
<keyword evidence="10" id="KW-0472">Membrane</keyword>
<evidence type="ECO:0000256" key="2">
    <source>
        <dbReference type="ARBA" id="ARBA00010617"/>
    </source>
</evidence>
<evidence type="ECO:0000256" key="10">
    <source>
        <dbReference type="ARBA" id="ARBA00023136"/>
    </source>
</evidence>
<gene>
    <name evidence="14" type="ORF">OLC1_LOCUS16671</name>
</gene>
<feature type="binding site" description="axial binding residue" evidence="11">
    <location>
        <position position="450"/>
    </location>
    <ligand>
        <name>heme</name>
        <dbReference type="ChEBI" id="CHEBI:30413"/>
    </ligand>
    <ligandPart>
        <name>Fe</name>
        <dbReference type="ChEBI" id="CHEBI:18248"/>
    </ligandPart>
</feature>
<evidence type="ECO:0000256" key="3">
    <source>
        <dbReference type="ARBA" id="ARBA00022617"/>
    </source>
</evidence>
<dbReference type="PANTHER" id="PTHR47955">
    <property type="entry name" value="CYTOCHROME P450 FAMILY 71 PROTEIN"/>
    <property type="match status" value="1"/>
</dbReference>
<dbReference type="EMBL" id="OX459123">
    <property type="protein sequence ID" value="CAI9108611.1"/>
    <property type="molecule type" value="Genomic_DNA"/>
</dbReference>
<dbReference type="Proteomes" id="UP001161247">
    <property type="component" value="Chromosome 6"/>
</dbReference>
<keyword evidence="9 12" id="KW-0503">Monooxygenase</keyword>
<evidence type="ECO:0000256" key="7">
    <source>
        <dbReference type="ARBA" id="ARBA00023002"/>
    </source>
</evidence>
<keyword evidence="5 11" id="KW-0479">Metal-binding</keyword>
<accession>A0AAV1DL43</accession>
<dbReference type="InterPro" id="IPR017972">
    <property type="entry name" value="Cyt_P450_CS"/>
</dbReference>
<dbReference type="GO" id="GO:0009821">
    <property type="term" value="P:alkaloid biosynthetic process"/>
    <property type="evidence" value="ECO:0007669"/>
    <property type="project" value="UniProtKB-ARBA"/>
</dbReference>
<dbReference type="InterPro" id="IPR001128">
    <property type="entry name" value="Cyt_P450"/>
</dbReference>
<dbReference type="SUPFAM" id="SSF48264">
    <property type="entry name" value="Cytochrome P450"/>
    <property type="match status" value="1"/>
</dbReference>
<organism evidence="14 15">
    <name type="scientific">Oldenlandia corymbosa var. corymbosa</name>
    <dbReference type="NCBI Taxonomy" id="529605"/>
    <lineage>
        <taxon>Eukaryota</taxon>
        <taxon>Viridiplantae</taxon>
        <taxon>Streptophyta</taxon>
        <taxon>Embryophyta</taxon>
        <taxon>Tracheophyta</taxon>
        <taxon>Spermatophyta</taxon>
        <taxon>Magnoliopsida</taxon>
        <taxon>eudicotyledons</taxon>
        <taxon>Gunneridae</taxon>
        <taxon>Pentapetalae</taxon>
        <taxon>asterids</taxon>
        <taxon>lamiids</taxon>
        <taxon>Gentianales</taxon>
        <taxon>Rubiaceae</taxon>
        <taxon>Rubioideae</taxon>
        <taxon>Spermacoceae</taxon>
        <taxon>Hedyotis-Oldenlandia complex</taxon>
        <taxon>Oldenlandia</taxon>
    </lineage>
</organism>
<dbReference type="GO" id="GO:0016705">
    <property type="term" value="F:oxidoreductase activity, acting on paired donors, with incorporation or reduction of molecular oxygen"/>
    <property type="evidence" value="ECO:0007669"/>
    <property type="project" value="InterPro"/>
</dbReference>
<dbReference type="AlphaFoldDB" id="A0AAV1DL43"/>
<keyword evidence="6" id="KW-1133">Transmembrane helix</keyword>
<dbReference type="GO" id="GO:0004497">
    <property type="term" value="F:monooxygenase activity"/>
    <property type="evidence" value="ECO:0007669"/>
    <property type="project" value="UniProtKB-KW"/>
</dbReference>
<dbReference type="PANTHER" id="PTHR47955:SF9">
    <property type="entry name" value="PREMNASPIRODIENE OXYGENASE-LIKE"/>
    <property type="match status" value="1"/>
</dbReference>
<keyword evidence="13" id="KW-0732">Signal</keyword>
<evidence type="ECO:0000256" key="9">
    <source>
        <dbReference type="ARBA" id="ARBA00023033"/>
    </source>
</evidence>
<evidence type="ECO:0000313" key="15">
    <source>
        <dbReference type="Proteomes" id="UP001161247"/>
    </source>
</evidence>
<dbReference type="InterPro" id="IPR036396">
    <property type="entry name" value="Cyt_P450_sf"/>
</dbReference>
<keyword evidence="7 12" id="KW-0560">Oxidoreductase</keyword>
<evidence type="ECO:0000256" key="6">
    <source>
        <dbReference type="ARBA" id="ARBA00022989"/>
    </source>
</evidence>
<evidence type="ECO:0000256" key="13">
    <source>
        <dbReference type="SAM" id="SignalP"/>
    </source>
</evidence>
<keyword evidence="3 11" id="KW-0349">Heme</keyword>
<feature type="signal peptide" evidence="13">
    <location>
        <begin position="1"/>
        <end position="20"/>
    </location>
</feature>
<evidence type="ECO:0000256" key="8">
    <source>
        <dbReference type="ARBA" id="ARBA00023004"/>
    </source>
</evidence>
<dbReference type="GO" id="GO:0020037">
    <property type="term" value="F:heme binding"/>
    <property type="evidence" value="ECO:0007669"/>
    <property type="project" value="InterPro"/>
</dbReference>
<evidence type="ECO:0000256" key="1">
    <source>
        <dbReference type="ARBA" id="ARBA00004370"/>
    </source>
</evidence>
<sequence>MMHLALSSWIPFFLLLAVLSLNFVKKWSKKRSSDHEMRNNLPPGPPKLPIIGNMHQLMGSLPHHSLKSLAEKHGDLMHLMLGEIPTIVASSPRAAEAILKTNDTAFADRPGFLAGEILFYGCSDMTFAPYGEYWRQMRKISTLGFLSIRVVRSFSLIRQDEISKLVTSIREESGPEAVNLTQKVSKYTSLMVCRAALGREFGRHQDKMMELLQEVLENTTGFDVSDIFPSWRILPYISRAKPKLVELKNKIDAIFDVIIQEHVENQMEKNGEFGQEDLVDVLLRIQQSGDQKFPVTYANIKAIFMNIFLGGTDTSVVVVEWAMAEMIRNPRVLAKVQSEIRELLPTGTVAIEEGVIQKMSYLKLVIKETLRLHPPLPLLIPRECREQCLVDGYVIRPKTRVMINGWAIGRHPAYWDEPEKFMPERFENSLVDFSGHNYEYLPFGAGRRICPGISFGWANVEVLLANLLYHFDWKLPSHSVDLDMTETYKVTAPRKNNLLLVASMYNQQEK</sequence>
<dbReference type="PRINTS" id="PR00463">
    <property type="entry name" value="EP450I"/>
</dbReference>
<evidence type="ECO:0000256" key="5">
    <source>
        <dbReference type="ARBA" id="ARBA00022723"/>
    </source>
</evidence>
<dbReference type="InterPro" id="IPR002401">
    <property type="entry name" value="Cyt_P450_E_grp-I"/>
</dbReference>
<evidence type="ECO:0000313" key="14">
    <source>
        <dbReference type="EMBL" id="CAI9108611.1"/>
    </source>
</evidence>
<keyword evidence="15" id="KW-1185">Reference proteome</keyword>
<dbReference type="GO" id="GO:0016020">
    <property type="term" value="C:membrane"/>
    <property type="evidence" value="ECO:0007669"/>
    <property type="project" value="UniProtKB-SubCell"/>
</dbReference>
<dbReference type="Pfam" id="PF00067">
    <property type="entry name" value="p450"/>
    <property type="match status" value="1"/>
</dbReference>
<reference evidence="14" key="1">
    <citation type="submission" date="2023-03" db="EMBL/GenBank/DDBJ databases">
        <authorList>
            <person name="Julca I."/>
        </authorList>
    </citation>
    <scope>NUCLEOTIDE SEQUENCE</scope>
</reference>
<evidence type="ECO:0000256" key="11">
    <source>
        <dbReference type="PIRSR" id="PIRSR602401-1"/>
    </source>
</evidence>
<dbReference type="PROSITE" id="PS00086">
    <property type="entry name" value="CYTOCHROME_P450"/>
    <property type="match status" value="1"/>
</dbReference>
<feature type="chain" id="PRO_5043785167" evidence="13">
    <location>
        <begin position="21"/>
        <end position="510"/>
    </location>
</feature>
<evidence type="ECO:0000256" key="12">
    <source>
        <dbReference type="RuleBase" id="RU000461"/>
    </source>
</evidence>
<name>A0AAV1DL43_OLDCO</name>
<dbReference type="PRINTS" id="PR00385">
    <property type="entry name" value="P450"/>
</dbReference>
<evidence type="ECO:0000256" key="4">
    <source>
        <dbReference type="ARBA" id="ARBA00022692"/>
    </source>
</evidence>
<comment type="cofactor">
    <cofactor evidence="11">
        <name>heme</name>
        <dbReference type="ChEBI" id="CHEBI:30413"/>
    </cofactor>
</comment>
<dbReference type="GO" id="GO:0005506">
    <property type="term" value="F:iron ion binding"/>
    <property type="evidence" value="ECO:0007669"/>
    <property type="project" value="InterPro"/>
</dbReference>
<dbReference type="CDD" id="cd11072">
    <property type="entry name" value="CYP71-like"/>
    <property type="match status" value="1"/>
</dbReference>
<keyword evidence="8 11" id="KW-0408">Iron</keyword>
<proteinExistence type="inferred from homology"/>